<dbReference type="Gene3D" id="3.20.20.70">
    <property type="entry name" value="Aldolase class I"/>
    <property type="match status" value="1"/>
</dbReference>
<evidence type="ECO:0000256" key="8">
    <source>
        <dbReference type="ARBA" id="ARBA00022771"/>
    </source>
</evidence>
<keyword evidence="4 18" id="KW-0285">Flavoprotein</keyword>
<dbReference type="Pfam" id="PF18035">
    <property type="entry name" value="Bap31_Bap29_C"/>
    <property type="match status" value="1"/>
</dbReference>
<dbReference type="Pfam" id="PF01207">
    <property type="entry name" value="Dus"/>
    <property type="match status" value="2"/>
</dbReference>
<comment type="catalytic activity">
    <reaction evidence="13">
        <text>5,6-dihydrouridine(47) in tRNA + NAD(+) = uridine(47) in tRNA + NADH + H(+)</text>
        <dbReference type="Rhea" id="RHEA:53364"/>
        <dbReference type="Rhea" id="RHEA-COMP:13539"/>
        <dbReference type="Rhea" id="RHEA-COMP:13540"/>
        <dbReference type="ChEBI" id="CHEBI:15378"/>
        <dbReference type="ChEBI" id="CHEBI:57540"/>
        <dbReference type="ChEBI" id="CHEBI:57945"/>
        <dbReference type="ChEBI" id="CHEBI:65315"/>
        <dbReference type="ChEBI" id="CHEBI:74443"/>
        <dbReference type="EC" id="1.3.1.89"/>
    </reaction>
    <physiologicalReaction direction="right-to-left" evidence="13">
        <dbReference type="Rhea" id="RHEA:53366"/>
    </physiologicalReaction>
</comment>
<evidence type="ECO:0000256" key="3">
    <source>
        <dbReference type="ARBA" id="ARBA00022143"/>
    </source>
</evidence>
<comment type="catalytic activity">
    <reaction evidence="14">
        <text>a 5,6-dihydrouridine in mRNA + NAD(+) = a uridine in mRNA + NADH + H(+)</text>
        <dbReference type="Rhea" id="RHEA:69851"/>
        <dbReference type="Rhea" id="RHEA-COMP:14658"/>
        <dbReference type="Rhea" id="RHEA-COMP:17789"/>
        <dbReference type="ChEBI" id="CHEBI:15378"/>
        <dbReference type="ChEBI" id="CHEBI:57540"/>
        <dbReference type="ChEBI" id="CHEBI:57945"/>
        <dbReference type="ChEBI" id="CHEBI:65315"/>
        <dbReference type="ChEBI" id="CHEBI:74443"/>
    </reaction>
    <physiologicalReaction direction="right-to-left" evidence="14">
        <dbReference type="Rhea" id="RHEA:69853"/>
    </physiologicalReaction>
</comment>
<evidence type="ECO:0000256" key="19">
    <source>
        <dbReference type="SAM" id="Coils"/>
    </source>
</evidence>
<keyword evidence="5 18" id="KW-0288">FMN</keyword>
<keyword evidence="17 18" id="KW-0479">Metal-binding</keyword>
<evidence type="ECO:0000313" key="23">
    <source>
        <dbReference type="Proteomes" id="UP001165189"/>
    </source>
</evidence>
<evidence type="ECO:0000256" key="17">
    <source>
        <dbReference type="PROSITE-ProRule" id="PRU00723"/>
    </source>
</evidence>
<dbReference type="PANTHER" id="PTHR45846:SF1">
    <property type="entry name" value="TRNA-DIHYDROURIDINE(47) SYNTHASE [NAD(P)(+)]-LIKE"/>
    <property type="match status" value="1"/>
</dbReference>
<proteinExistence type="inferred from homology"/>
<evidence type="ECO:0000256" key="12">
    <source>
        <dbReference type="ARBA" id="ARBA00045934"/>
    </source>
</evidence>
<dbReference type="InterPro" id="IPR040463">
    <property type="entry name" value="BAP29/BAP31_N"/>
</dbReference>
<feature type="compositionally biased region" description="Polar residues" evidence="20">
    <location>
        <begin position="1"/>
        <end position="12"/>
    </location>
</feature>
<dbReference type="EMBL" id="BSYB01000051">
    <property type="protein sequence ID" value="GMG51757.1"/>
    <property type="molecule type" value="Genomic_DNA"/>
</dbReference>
<feature type="coiled-coil region" evidence="19">
    <location>
        <begin position="823"/>
        <end position="857"/>
    </location>
</feature>
<evidence type="ECO:0000256" key="7">
    <source>
        <dbReference type="ARBA" id="ARBA00022694"/>
    </source>
</evidence>
<feature type="compositionally biased region" description="Basic and acidic residues" evidence="20">
    <location>
        <begin position="265"/>
        <end position="289"/>
    </location>
</feature>
<keyword evidence="6" id="KW-0507">mRNA processing</keyword>
<evidence type="ECO:0000256" key="20">
    <source>
        <dbReference type="SAM" id="MobiDB-lite"/>
    </source>
</evidence>
<keyword evidence="10 18" id="KW-0560">Oxidoreductase</keyword>
<dbReference type="Pfam" id="PF05529">
    <property type="entry name" value="Bap31"/>
    <property type="match status" value="1"/>
</dbReference>
<evidence type="ECO:0000313" key="22">
    <source>
        <dbReference type="EMBL" id="GMG51757.1"/>
    </source>
</evidence>
<comment type="catalytic activity">
    <reaction evidence="15">
        <text>a 5,6-dihydrouridine in mRNA + NADP(+) = a uridine in mRNA + NADPH + H(+)</text>
        <dbReference type="Rhea" id="RHEA:69855"/>
        <dbReference type="Rhea" id="RHEA-COMP:14658"/>
        <dbReference type="Rhea" id="RHEA-COMP:17789"/>
        <dbReference type="ChEBI" id="CHEBI:15378"/>
        <dbReference type="ChEBI" id="CHEBI:57783"/>
        <dbReference type="ChEBI" id="CHEBI:58349"/>
        <dbReference type="ChEBI" id="CHEBI:65315"/>
        <dbReference type="ChEBI" id="CHEBI:74443"/>
    </reaction>
    <physiologicalReaction direction="right-to-left" evidence="15">
        <dbReference type="Rhea" id="RHEA:69857"/>
    </physiologicalReaction>
</comment>
<accession>A0ABQ6LAR0</accession>
<comment type="caution">
    <text evidence="22">The sequence shown here is derived from an EMBL/GenBank/DDBJ whole genome shotgun (WGS) entry which is preliminary data.</text>
</comment>
<evidence type="ECO:0000256" key="14">
    <source>
        <dbReference type="ARBA" id="ARBA00048342"/>
    </source>
</evidence>
<dbReference type="InterPro" id="IPR000571">
    <property type="entry name" value="Znf_CCCH"/>
</dbReference>
<name>A0ABQ6LAR0_ASPOZ</name>
<keyword evidence="9 18" id="KW-0521">NADP</keyword>
<comment type="catalytic activity">
    <reaction evidence="16">
        <text>5,6-dihydrouridine(47) in tRNA + NADP(+) = uridine(47) in tRNA + NADPH + H(+)</text>
        <dbReference type="Rhea" id="RHEA:53360"/>
        <dbReference type="Rhea" id="RHEA-COMP:13539"/>
        <dbReference type="Rhea" id="RHEA-COMP:13540"/>
        <dbReference type="ChEBI" id="CHEBI:15378"/>
        <dbReference type="ChEBI" id="CHEBI:57783"/>
        <dbReference type="ChEBI" id="CHEBI:58349"/>
        <dbReference type="ChEBI" id="CHEBI:65315"/>
        <dbReference type="ChEBI" id="CHEBI:74443"/>
        <dbReference type="EC" id="1.3.1.89"/>
    </reaction>
    <physiologicalReaction direction="right-to-left" evidence="16">
        <dbReference type="Rhea" id="RHEA:53362"/>
    </physiologicalReaction>
</comment>
<feature type="region of interest" description="Disordered" evidence="20">
    <location>
        <begin position="1"/>
        <end position="119"/>
    </location>
</feature>
<keyword evidence="7 18" id="KW-0819">tRNA processing</keyword>
<dbReference type="PROSITE" id="PS50103">
    <property type="entry name" value="ZF_C3H1"/>
    <property type="match status" value="1"/>
</dbReference>
<dbReference type="EC" id="1.3.1.89" evidence="2 18"/>
<evidence type="ECO:0000256" key="18">
    <source>
        <dbReference type="RuleBase" id="RU291113"/>
    </source>
</evidence>
<dbReference type="Proteomes" id="UP001165189">
    <property type="component" value="Unassembled WGS sequence"/>
</dbReference>
<feature type="domain" description="C3H1-type" evidence="21">
    <location>
        <begin position="114"/>
        <end position="147"/>
    </location>
</feature>
<keyword evidence="23" id="KW-1185">Reference proteome</keyword>
<evidence type="ECO:0000256" key="5">
    <source>
        <dbReference type="ARBA" id="ARBA00022643"/>
    </source>
</evidence>
<reference evidence="22" key="1">
    <citation type="submission" date="2023-04" db="EMBL/GenBank/DDBJ databases">
        <title>Aspergillus oryzae var. brunneus NBRC 4377.</title>
        <authorList>
            <person name="Ichikawa N."/>
            <person name="Sato H."/>
            <person name="Tonouchi N."/>
        </authorList>
    </citation>
    <scope>NUCLEOTIDE SEQUENCE</scope>
    <source>
        <strain evidence="22">NBRC 4377</strain>
    </source>
</reference>
<evidence type="ECO:0000256" key="16">
    <source>
        <dbReference type="ARBA" id="ARBA00049513"/>
    </source>
</evidence>
<feature type="compositionally biased region" description="Polar residues" evidence="20">
    <location>
        <begin position="48"/>
        <end position="57"/>
    </location>
</feature>
<keyword evidence="19" id="KW-0175">Coiled coil</keyword>
<comment type="cofactor">
    <cofactor evidence="1 18">
        <name>FMN</name>
        <dbReference type="ChEBI" id="CHEBI:58210"/>
    </cofactor>
</comment>
<keyword evidence="17 18" id="KW-0862">Zinc</keyword>
<evidence type="ECO:0000256" key="11">
    <source>
        <dbReference type="ARBA" id="ARBA00023027"/>
    </source>
</evidence>
<dbReference type="InterPro" id="IPR035587">
    <property type="entry name" value="DUS-like_FMN-bd"/>
</dbReference>
<evidence type="ECO:0000259" key="21">
    <source>
        <dbReference type="PROSITE" id="PS50103"/>
    </source>
</evidence>
<gene>
    <name evidence="22" type="ORF">Aory05_001019500</name>
</gene>
<evidence type="ECO:0000256" key="1">
    <source>
        <dbReference type="ARBA" id="ARBA00001917"/>
    </source>
</evidence>
<comment type="function">
    <text evidence="12">Catalyzes the synthesis of dihydrouridine, a modified base found in the D-loop of most tRNAs. Specifically modifies U47 in cytoplasmic tRNAs. Catalyzes the synthesis of dihydrouridine in some mRNAs, thereby affecting their translation.</text>
</comment>
<dbReference type="InterPro" id="IPR041672">
    <property type="entry name" value="Bap31/Bap29_C"/>
</dbReference>
<evidence type="ECO:0000256" key="9">
    <source>
        <dbReference type="ARBA" id="ARBA00022857"/>
    </source>
</evidence>
<evidence type="ECO:0000256" key="13">
    <source>
        <dbReference type="ARBA" id="ARBA00048266"/>
    </source>
</evidence>
<feature type="zinc finger region" description="C3H1-type" evidence="17">
    <location>
        <begin position="114"/>
        <end position="147"/>
    </location>
</feature>
<evidence type="ECO:0000256" key="6">
    <source>
        <dbReference type="ARBA" id="ARBA00022664"/>
    </source>
</evidence>
<comment type="similarity">
    <text evidence="18">Belongs to the dus family. Dus3 subfamily.</text>
</comment>
<organism evidence="22 23">
    <name type="scientific">Aspergillus oryzae var. brunneus</name>
    <dbReference type="NCBI Taxonomy" id="332754"/>
    <lineage>
        <taxon>Eukaryota</taxon>
        <taxon>Fungi</taxon>
        <taxon>Dikarya</taxon>
        <taxon>Ascomycota</taxon>
        <taxon>Pezizomycotina</taxon>
        <taxon>Eurotiomycetes</taxon>
        <taxon>Eurotiomycetidae</taxon>
        <taxon>Eurotiales</taxon>
        <taxon>Aspergillaceae</taxon>
        <taxon>Aspergillus</taxon>
        <taxon>Aspergillus subgen. Circumdati</taxon>
    </lineage>
</organism>
<evidence type="ECO:0000256" key="15">
    <source>
        <dbReference type="ARBA" id="ARBA00049447"/>
    </source>
</evidence>
<feature type="compositionally biased region" description="Polar residues" evidence="20">
    <location>
        <begin position="102"/>
        <end position="113"/>
    </location>
</feature>
<feature type="region of interest" description="Disordered" evidence="20">
    <location>
        <begin position="265"/>
        <end position="290"/>
    </location>
</feature>
<dbReference type="PANTHER" id="PTHR45846">
    <property type="entry name" value="TRNA-DIHYDROURIDINE(47) SYNTHASE [NAD(P)(+)]-LIKE"/>
    <property type="match status" value="1"/>
</dbReference>
<evidence type="ECO:0000256" key="2">
    <source>
        <dbReference type="ARBA" id="ARBA00012376"/>
    </source>
</evidence>
<dbReference type="Gene3D" id="1.20.5.110">
    <property type="match status" value="1"/>
</dbReference>
<keyword evidence="8 17" id="KW-0863">Zinc-finger</keyword>
<dbReference type="SUPFAM" id="SSF51395">
    <property type="entry name" value="FMN-linked oxidoreductases"/>
    <property type="match status" value="1"/>
</dbReference>
<dbReference type="CDD" id="cd02801">
    <property type="entry name" value="DUS_like_FMN"/>
    <property type="match status" value="1"/>
</dbReference>
<sequence length="870" mass="97128">MAPETAQSQTPETPMRDLQNDAPVTDTLEAGNTDERPSKKAKLDDASTPDNNANNIAPQRMRGVAPVKPEYPQPNTDDAAEAARHEGAQGQEAGKKKKKKPTGQNTNRTFGSSQDEKGLCPSRIFTPEFSPGACQWGEKCRFEHDLRTYLKEYKRGDLTTFDGVCPVWDAKGKCLSGWKCRLVGSHMTERETADGRKELVLVEDEERKKKAQPLVPFAVEDGTANIAPIEAKIALNRKKVKTPRADAYGSWLDKTSRELEKVIHNREVHEERGAESKTDQAEREKEDNRAQYLEPPFLPSEKRRIYFGPETPVLAPLTTQGNLPFRRLCIELGAQFTYSEMALSMPLIQGQRGEWALMRAHETEMLPPTISPGADVVQGYDHSKDFRFGAQIAANKHWQALKATEVLSAYTPNLRVIDLNCGCPIDLLFREGAGSALLEHPSKLERILRGMNAVSQEIPITAKIRMGTRDNSPNALKLAERLILGGYESSTLGLGAPGVAALTLHGRSRQQRYTRQADWGYISECAALIKRLNEKTDQVTDTVREPDPRTQPNGGKTWFLGNGDCYSHLDYDDHVNNAGVDTVMVGRGALIKPWLFEEIQAGQYLDKSASERLSLVEKFAKYGLETWGSDEHGVGTTRRFLLEWLSFACRYIPIGLLEYLPPRIQDRPPSWRGRNELETLMGSHNYKDWIKITLVSLFCISLCGLTPDPPCRIADHGVAYSSGCADDRSRIVLITQLQAILTCSVAAALGTDRMEVQARKFYSQRNMYLCGFTLFLSLILNRTYTMILEVLRLEDKVKILEGDKKAGGKDSARLAEAGNAGEIGRLKKELDAKDRDIETLKKQCEGLTREYHSLGDKVAGKTDDDTKKDL</sequence>
<dbReference type="Pfam" id="PF25585">
    <property type="entry name" value="zf-CCCH_DUS3L"/>
    <property type="match status" value="1"/>
</dbReference>
<evidence type="ECO:0000256" key="10">
    <source>
        <dbReference type="ARBA" id="ARBA00023002"/>
    </source>
</evidence>
<dbReference type="InterPro" id="IPR013785">
    <property type="entry name" value="Aldolase_TIM"/>
</dbReference>
<dbReference type="InterPro" id="IPR018517">
    <property type="entry name" value="tRNA_hU_synthase_CS"/>
</dbReference>
<evidence type="ECO:0000256" key="4">
    <source>
        <dbReference type="ARBA" id="ARBA00022630"/>
    </source>
</evidence>
<keyword evidence="11 18" id="KW-0520">NAD</keyword>
<feature type="compositionally biased region" description="Basic and acidic residues" evidence="20">
    <location>
        <begin position="33"/>
        <end position="45"/>
    </location>
</feature>
<dbReference type="PROSITE" id="PS01136">
    <property type="entry name" value="UPF0034"/>
    <property type="match status" value="1"/>
</dbReference>
<protein>
    <recommendedName>
        <fullName evidence="3 18">tRNA-dihydrouridine(47) synthase [NAD(P)(+)]</fullName>
        <ecNumber evidence="2 18">1.3.1.89</ecNumber>
    </recommendedName>
    <alternativeName>
        <fullName evidence="18">tRNA-dihydrouridine synthase 3</fullName>
    </alternativeName>
</protein>